<dbReference type="InterPro" id="IPR036928">
    <property type="entry name" value="AS_sf"/>
</dbReference>
<dbReference type="InterPro" id="IPR023631">
    <property type="entry name" value="Amidase_dom"/>
</dbReference>
<name>A0A543AD72_9ACTN</name>
<dbReference type="Proteomes" id="UP000320209">
    <property type="component" value="Unassembled WGS sequence"/>
</dbReference>
<comment type="similarity">
    <text evidence="1">Belongs to the amidase family.</text>
</comment>
<reference evidence="3 4" key="1">
    <citation type="submission" date="2019-06" db="EMBL/GenBank/DDBJ databases">
        <title>Sequencing the genomes of 1000 actinobacteria strains.</title>
        <authorList>
            <person name="Klenk H.-P."/>
        </authorList>
    </citation>
    <scope>NUCLEOTIDE SEQUENCE [LARGE SCALE GENOMIC DNA]</scope>
    <source>
        <strain evidence="3 4">DSM 25218</strain>
    </source>
</reference>
<feature type="domain" description="Amidase" evidence="2">
    <location>
        <begin position="33"/>
        <end position="447"/>
    </location>
</feature>
<dbReference type="PANTHER" id="PTHR11895:SF7">
    <property type="entry name" value="GLUTAMYL-TRNA(GLN) AMIDOTRANSFERASE SUBUNIT A, MITOCHONDRIAL"/>
    <property type="match status" value="1"/>
</dbReference>
<evidence type="ECO:0000313" key="4">
    <source>
        <dbReference type="Proteomes" id="UP000320209"/>
    </source>
</evidence>
<dbReference type="InterPro" id="IPR000120">
    <property type="entry name" value="Amidase"/>
</dbReference>
<dbReference type="PANTHER" id="PTHR11895">
    <property type="entry name" value="TRANSAMIDASE"/>
    <property type="match status" value="1"/>
</dbReference>
<dbReference type="EMBL" id="VFOV01000001">
    <property type="protein sequence ID" value="TQL70527.1"/>
    <property type="molecule type" value="Genomic_DNA"/>
</dbReference>
<dbReference type="RefSeq" id="WP_141782240.1">
    <property type="nucleotide sequence ID" value="NZ_VFOV01000001.1"/>
</dbReference>
<comment type="caution">
    <text evidence="3">The sequence shown here is derived from an EMBL/GenBank/DDBJ whole genome shotgun (WGS) entry which is preliminary data.</text>
</comment>
<evidence type="ECO:0000256" key="1">
    <source>
        <dbReference type="ARBA" id="ARBA00009199"/>
    </source>
</evidence>
<dbReference type="SUPFAM" id="SSF75304">
    <property type="entry name" value="Amidase signature (AS) enzymes"/>
    <property type="match status" value="1"/>
</dbReference>
<dbReference type="OrthoDB" id="5175573at2"/>
<accession>A0A543AD72</accession>
<dbReference type="NCBIfam" id="NF005899">
    <property type="entry name" value="PRK07869.1"/>
    <property type="match status" value="1"/>
</dbReference>
<evidence type="ECO:0000313" key="3">
    <source>
        <dbReference type="EMBL" id="TQL70527.1"/>
    </source>
</evidence>
<evidence type="ECO:0000259" key="2">
    <source>
        <dbReference type="Pfam" id="PF01425"/>
    </source>
</evidence>
<organism evidence="3 4">
    <name type="scientific">Nocardioides albertanoniae</name>
    <dbReference type="NCBI Taxonomy" id="1175486"/>
    <lineage>
        <taxon>Bacteria</taxon>
        <taxon>Bacillati</taxon>
        <taxon>Actinomycetota</taxon>
        <taxon>Actinomycetes</taxon>
        <taxon>Propionibacteriales</taxon>
        <taxon>Nocardioidaceae</taxon>
        <taxon>Nocardioides</taxon>
    </lineage>
</organism>
<protein>
    <submittedName>
        <fullName evidence="3">Amidase</fullName>
    </submittedName>
</protein>
<gene>
    <name evidence="3" type="ORF">FB381_4465</name>
</gene>
<keyword evidence="4" id="KW-1185">Reference proteome</keyword>
<dbReference type="GO" id="GO:0003824">
    <property type="term" value="F:catalytic activity"/>
    <property type="evidence" value="ECO:0007669"/>
    <property type="project" value="InterPro"/>
</dbReference>
<proteinExistence type="inferred from homology"/>
<sequence length="469" mass="49311">MARVHAFTDDVLGSLDAVGVAEAVRRGDFTALEAVEAAIARIDAVDPELGAMAYRTFDGARVQAGSPRSGFFAGVPTLIKDNTDVLGVPTRNGTDSYAAGPAARNAEVVKMLGKLGLISLGKSQLSEFGFSATAEHPRFGPVRNPWDTSLVSGASSAGSGALVAAGAVPLAHGNDGGGSLRIPASSCGLVGFKPTRDRLPKNPMYGLLPVNLVVDGVLCRSVRDAAAFMREAERAHHTSLPPIGDITGPSAKRLRIAMYTEALGRSASPEVADLVKKTASVLEELGHVVEEVVPPVPETFDEDFVLYWGSLAVALANAGPLRGRSWDRTRLDNLTLGLSAATLKNARQVPAAINRLRRSTAVAEGFHAVYDVVLTPTVAHVTPEVGYLAPTQPYDLVMKRLMDWVAFTPWQNVTGGPAVSLPLQQTASGVPHGMMFGAAPGRESLLLELAFELEEAMGFADLLSAPPLP</sequence>
<dbReference type="Gene3D" id="3.90.1300.10">
    <property type="entry name" value="Amidase signature (AS) domain"/>
    <property type="match status" value="1"/>
</dbReference>
<dbReference type="Pfam" id="PF01425">
    <property type="entry name" value="Amidase"/>
    <property type="match status" value="1"/>
</dbReference>
<dbReference type="AlphaFoldDB" id="A0A543AD72"/>